<keyword evidence="3" id="KW-0804">Transcription</keyword>
<dbReference type="InterPro" id="IPR001387">
    <property type="entry name" value="Cro/C1-type_HTH"/>
</dbReference>
<keyword evidence="2" id="KW-0238">DNA-binding</keyword>
<organism evidence="4">
    <name type="scientific">Staphylococcus aureus</name>
    <dbReference type="NCBI Taxonomy" id="1280"/>
    <lineage>
        <taxon>Bacteria</taxon>
        <taxon>Bacillati</taxon>
        <taxon>Bacillota</taxon>
        <taxon>Bacilli</taxon>
        <taxon>Bacillales</taxon>
        <taxon>Staphylococcaceae</taxon>
        <taxon>Staphylococcus</taxon>
    </lineage>
</organism>
<dbReference type="PANTHER" id="PTHR46797:SF23">
    <property type="entry name" value="HTH-TYPE TRANSCRIPTIONAL REGULATOR SUTR"/>
    <property type="match status" value="1"/>
</dbReference>
<dbReference type="RefSeq" id="WP_111759431.1">
    <property type="nucleotide sequence ID" value="NZ_CP062363.1"/>
</dbReference>
<dbReference type="GO" id="GO:0003700">
    <property type="term" value="F:DNA-binding transcription factor activity"/>
    <property type="evidence" value="ECO:0007669"/>
    <property type="project" value="TreeGrafter"/>
</dbReference>
<dbReference type="Pfam" id="PF01381">
    <property type="entry name" value="HTH_3"/>
    <property type="match status" value="1"/>
</dbReference>
<dbReference type="InterPro" id="IPR011051">
    <property type="entry name" value="RmlC_Cupin_sf"/>
</dbReference>
<dbReference type="GO" id="GO:0005829">
    <property type="term" value="C:cytosol"/>
    <property type="evidence" value="ECO:0007669"/>
    <property type="project" value="TreeGrafter"/>
</dbReference>
<dbReference type="EMBL" id="MH587576">
    <property type="protein sequence ID" value="AXQ85971.1"/>
    <property type="molecule type" value="Genomic_DNA"/>
</dbReference>
<dbReference type="SUPFAM" id="SSF51182">
    <property type="entry name" value="RmlC-like cupins"/>
    <property type="match status" value="1"/>
</dbReference>
<keyword evidence="1" id="KW-0805">Transcription regulation</keyword>
<gene>
    <name evidence="4" type="primary">dipA</name>
    <name evidence="4" type="ORF">pWBG14_00052</name>
</gene>
<dbReference type="InterPro" id="IPR014710">
    <property type="entry name" value="RmlC-like_jellyroll"/>
</dbReference>
<dbReference type="PANTHER" id="PTHR46797">
    <property type="entry name" value="HTH-TYPE TRANSCRIPTIONAL REGULATOR"/>
    <property type="match status" value="1"/>
</dbReference>
<keyword evidence="4" id="KW-0614">Plasmid</keyword>
<evidence type="ECO:0000256" key="2">
    <source>
        <dbReference type="ARBA" id="ARBA00023125"/>
    </source>
</evidence>
<accession>A0A3S5GRA9</accession>
<dbReference type="CDD" id="cd00093">
    <property type="entry name" value="HTH_XRE"/>
    <property type="match status" value="1"/>
</dbReference>
<name>A0A3S5GRA9_STAAU</name>
<dbReference type="SMART" id="SM00530">
    <property type="entry name" value="HTH_XRE"/>
    <property type="match status" value="1"/>
</dbReference>
<reference evidence="4" key="1">
    <citation type="journal article" date="1985" name="Aust J Exp Biol Med Sci 63 (PT 4) 63 ( Pt">
        <title>A conjugative plasmid encoding production of a diffusible pigment and resistance to aminoglycosides and macrolides in Staphylococcus aureus.</title>
        <authorList>
            <person name="Townsend D.E."/>
            <person name="Ashdown N."/>
            <person name="Annear D.I."/>
            <person name="Grubb W.B."/>
        </authorList>
    </citation>
    <scope>NUCLEOTIDE SEQUENCE</scope>
    <source>
        <strain evidence="4">WG512</strain>
        <plasmid evidence="4">pWBG14</plasmid>
    </source>
</reference>
<geneLocation type="plasmid" evidence="4">
    <name>pWBG14</name>
</geneLocation>
<dbReference type="Gene3D" id="2.60.120.10">
    <property type="entry name" value="Jelly Rolls"/>
    <property type="match status" value="1"/>
</dbReference>
<evidence type="ECO:0000256" key="1">
    <source>
        <dbReference type="ARBA" id="ARBA00023015"/>
    </source>
</evidence>
<dbReference type="Gene3D" id="1.10.260.40">
    <property type="entry name" value="lambda repressor-like DNA-binding domains"/>
    <property type="match status" value="1"/>
</dbReference>
<dbReference type="InterPro" id="IPR050807">
    <property type="entry name" value="TransReg_Diox_bact_type"/>
</dbReference>
<protein>
    <submittedName>
        <fullName evidence="4">HipB-like HTH protein</fullName>
    </submittedName>
</protein>
<evidence type="ECO:0000313" key="4">
    <source>
        <dbReference type="EMBL" id="AXQ85971.1"/>
    </source>
</evidence>
<dbReference type="GO" id="GO:0003677">
    <property type="term" value="F:DNA binding"/>
    <property type="evidence" value="ECO:0007669"/>
    <property type="project" value="UniProtKB-KW"/>
</dbReference>
<proteinExistence type="predicted"/>
<dbReference type="InterPro" id="IPR013096">
    <property type="entry name" value="Cupin_2"/>
</dbReference>
<reference evidence="4" key="2">
    <citation type="journal article" date="2016" name="Mob. Genet. Elements">
        <title>An updated view of plasmid conjugation and mobilization in Staphylococcus.</title>
        <authorList>
            <person name="Ramsay J.P."/>
            <person name="Kwong S.M."/>
            <person name="Murphy R.J."/>
            <person name="Yui Eto K."/>
            <person name="Price K.J."/>
            <person name="Nguyen Q.T."/>
            <person name="O'Brien F.G."/>
            <person name="Grubb W.B."/>
            <person name="Coombs G.W."/>
            <person name="Firth N."/>
        </authorList>
    </citation>
    <scope>NUCLEOTIDE SEQUENCE</scope>
    <source>
        <strain evidence="4">WG512</strain>
        <plasmid evidence="4">pWBG14</plasmid>
    </source>
</reference>
<dbReference type="AlphaFoldDB" id="A0A3S5GRA9"/>
<sequence>MEYINEIIATNLRKIRNQKRMSLDDLSKLTSVSKAVLFQIEKGTTNPTISTLWKIAEGLNIPLSNIIHKRKSVTIVRKDETIPLNDNSNNVKIYSHIPCYRNLEIFDIVLNKDGVLESNGHDIGAEELVFIKVGKVKVTIENEEFILTENEILRFDSNVSHSYENIGSEECIVMIVNHLVSL</sequence>
<dbReference type="InterPro" id="IPR010982">
    <property type="entry name" value="Lambda_DNA-bd_dom_sf"/>
</dbReference>
<dbReference type="SUPFAM" id="SSF47413">
    <property type="entry name" value="lambda repressor-like DNA-binding domains"/>
    <property type="match status" value="1"/>
</dbReference>
<dbReference type="Pfam" id="PF07883">
    <property type="entry name" value="Cupin_2"/>
    <property type="match status" value="1"/>
</dbReference>
<evidence type="ECO:0000256" key="3">
    <source>
        <dbReference type="ARBA" id="ARBA00023163"/>
    </source>
</evidence>
<dbReference type="CDD" id="cd02209">
    <property type="entry name" value="cupin_XRE_C"/>
    <property type="match status" value="1"/>
</dbReference>
<dbReference type="PROSITE" id="PS50943">
    <property type="entry name" value="HTH_CROC1"/>
    <property type="match status" value="1"/>
</dbReference>